<organism evidence="8 9">
    <name type="scientific">Molorchus minor</name>
    <dbReference type="NCBI Taxonomy" id="1323400"/>
    <lineage>
        <taxon>Eukaryota</taxon>
        <taxon>Metazoa</taxon>
        <taxon>Ecdysozoa</taxon>
        <taxon>Arthropoda</taxon>
        <taxon>Hexapoda</taxon>
        <taxon>Insecta</taxon>
        <taxon>Pterygota</taxon>
        <taxon>Neoptera</taxon>
        <taxon>Endopterygota</taxon>
        <taxon>Coleoptera</taxon>
        <taxon>Polyphaga</taxon>
        <taxon>Cucujiformia</taxon>
        <taxon>Chrysomeloidea</taxon>
        <taxon>Cerambycidae</taxon>
        <taxon>Lamiinae</taxon>
        <taxon>Monochamini</taxon>
        <taxon>Molorchus</taxon>
    </lineage>
</organism>
<protein>
    <recommendedName>
        <fullName evidence="7">Arf-GAP domain-containing protein</fullName>
    </recommendedName>
</protein>
<dbReference type="PROSITE" id="PS50115">
    <property type="entry name" value="ARFGAP"/>
    <property type="match status" value="1"/>
</dbReference>
<evidence type="ECO:0000256" key="1">
    <source>
        <dbReference type="ARBA" id="ARBA00022468"/>
    </source>
</evidence>
<keyword evidence="9" id="KW-1185">Reference proteome</keyword>
<evidence type="ECO:0000256" key="2">
    <source>
        <dbReference type="ARBA" id="ARBA00022723"/>
    </source>
</evidence>
<gene>
    <name evidence="8" type="ORF">NQ317_001779</name>
</gene>
<evidence type="ECO:0000313" key="9">
    <source>
        <dbReference type="Proteomes" id="UP001162164"/>
    </source>
</evidence>
<feature type="compositionally biased region" description="Basic residues" evidence="6">
    <location>
        <begin position="406"/>
        <end position="421"/>
    </location>
</feature>
<feature type="compositionally biased region" description="Basic and acidic residues" evidence="6">
    <location>
        <begin position="422"/>
        <end position="437"/>
    </location>
</feature>
<dbReference type="SUPFAM" id="SSF57863">
    <property type="entry name" value="ArfGap/RecO-like zinc finger"/>
    <property type="match status" value="1"/>
</dbReference>
<evidence type="ECO:0000313" key="8">
    <source>
        <dbReference type="EMBL" id="KAJ8967567.1"/>
    </source>
</evidence>
<dbReference type="Gene3D" id="1.10.220.150">
    <property type="entry name" value="Arf GTPase activating protein"/>
    <property type="match status" value="1"/>
</dbReference>
<dbReference type="EMBL" id="JAPWTJ010002175">
    <property type="protein sequence ID" value="KAJ8967567.1"/>
    <property type="molecule type" value="Genomic_DNA"/>
</dbReference>
<feature type="region of interest" description="Disordered" evidence="6">
    <location>
        <begin position="118"/>
        <end position="156"/>
    </location>
</feature>
<dbReference type="InterPro" id="IPR038508">
    <property type="entry name" value="ArfGAP_dom_sf"/>
</dbReference>
<dbReference type="PANTHER" id="PTHR46395">
    <property type="entry name" value="ADP-RIBOSYLATION FACTOR GTPASE-ACTIVATING PROTEIN 1"/>
    <property type="match status" value="1"/>
</dbReference>
<dbReference type="SMART" id="SM00105">
    <property type="entry name" value="ArfGap"/>
    <property type="match status" value="1"/>
</dbReference>
<feature type="region of interest" description="Disordered" evidence="6">
    <location>
        <begin position="303"/>
        <end position="340"/>
    </location>
</feature>
<dbReference type="PANTHER" id="PTHR46395:SF1">
    <property type="entry name" value="ADP-RIBOSYLATION FACTOR GTPASE-ACTIVATING PROTEIN 1"/>
    <property type="match status" value="1"/>
</dbReference>
<feature type="domain" description="Arf-GAP" evidence="7">
    <location>
        <begin position="7"/>
        <end position="129"/>
    </location>
</feature>
<keyword evidence="1" id="KW-0343">GTPase activation</keyword>
<comment type="caution">
    <text evidence="8">The sequence shown here is derived from an EMBL/GenBank/DDBJ whole genome shotgun (WGS) entry which is preliminary data.</text>
</comment>
<dbReference type="Proteomes" id="UP001162164">
    <property type="component" value="Unassembled WGS sequence"/>
</dbReference>
<name>A0ABQ9IWB6_9CUCU</name>
<feature type="region of interest" description="Disordered" evidence="6">
    <location>
        <begin position="406"/>
        <end position="446"/>
    </location>
</feature>
<keyword evidence="3 5" id="KW-0863">Zinc-finger</keyword>
<dbReference type="Pfam" id="PF01412">
    <property type="entry name" value="ArfGap"/>
    <property type="match status" value="1"/>
</dbReference>
<dbReference type="InterPro" id="IPR037278">
    <property type="entry name" value="ARFGAP/RecO"/>
</dbReference>
<reference evidence="8" key="1">
    <citation type="journal article" date="2023" name="Insect Mol. Biol.">
        <title>Genome sequencing provides insights into the evolution of gene families encoding plant cell wall-degrading enzymes in longhorned beetles.</title>
        <authorList>
            <person name="Shin N.R."/>
            <person name="Okamura Y."/>
            <person name="Kirsch R."/>
            <person name="Pauchet Y."/>
        </authorList>
    </citation>
    <scope>NUCLEOTIDE SEQUENCE</scope>
    <source>
        <strain evidence="8">MMC_N1</strain>
    </source>
</reference>
<keyword evidence="2" id="KW-0479">Metal-binding</keyword>
<keyword evidence="4" id="KW-0862">Zinc</keyword>
<dbReference type="PRINTS" id="PR00405">
    <property type="entry name" value="REVINTRACTNG"/>
</dbReference>
<sequence length="446" mass="49550">MASPRTRRVLQELKPRNENDKCFECGTANPQWVSVTYGIWICLECSGKHRGLGVHLSFVRSVTMDKWKDLELEKMKVGGNRNARVFFEAQPDWDDSMTIQQKYNSNAAALYRDKLKEKRGDVRKSSAQNNSSSLRGSSSQNYGSSNSYSNSSDSYQYSGSDGYQGGYQSFNSQEFKDQKEAYFSKKQFENANKRDDIPPSQGGKYSGFGYTRELPPRSQSQEFVDTAISSLASGWSFLSSSATKIASKATENAVKYGGLASQKVVDFSSQVGEKVREGSLIEDVSSQVTTLASKMGELGRKGWKEVGGAGSPNEYHSGGYGQMRGENYSPGEKSSLVSSGNGYVKDEDWSCGSQQGSNIFAVTETTFSVQVQDRPTRTGTVAGVTRTIITAATNLISGTFRTVMRHRPSKKKLRNLQKKEKKPKEQSKNDWNDKWGDDELWESLNK</sequence>
<accession>A0ABQ9IWB6</accession>
<dbReference type="InterPro" id="IPR001164">
    <property type="entry name" value="ArfGAP_dom"/>
</dbReference>
<evidence type="ECO:0000256" key="3">
    <source>
        <dbReference type="ARBA" id="ARBA00022771"/>
    </source>
</evidence>
<evidence type="ECO:0000259" key="7">
    <source>
        <dbReference type="PROSITE" id="PS50115"/>
    </source>
</evidence>
<evidence type="ECO:0000256" key="6">
    <source>
        <dbReference type="SAM" id="MobiDB-lite"/>
    </source>
</evidence>
<dbReference type="CDD" id="cd08830">
    <property type="entry name" value="ArfGap_ArfGap1"/>
    <property type="match status" value="1"/>
</dbReference>
<evidence type="ECO:0000256" key="5">
    <source>
        <dbReference type="PROSITE-ProRule" id="PRU00288"/>
    </source>
</evidence>
<feature type="compositionally biased region" description="Low complexity" evidence="6">
    <location>
        <begin position="125"/>
        <end position="156"/>
    </location>
</feature>
<evidence type="ECO:0000256" key="4">
    <source>
        <dbReference type="ARBA" id="ARBA00022833"/>
    </source>
</evidence>
<proteinExistence type="predicted"/>